<feature type="transmembrane region" description="Helical" evidence="5">
    <location>
        <begin position="223"/>
        <end position="241"/>
    </location>
</feature>
<dbReference type="GO" id="GO:0016020">
    <property type="term" value="C:membrane"/>
    <property type="evidence" value="ECO:0007669"/>
    <property type="project" value="UniProtKB-SubCell"/>
</dbReference>
<keyword evidence="3 5" id="KW-1133">Transmembrane helix</keyword>
<proteinExistence type="predicted"/>
<dbReference type="PIRSF" id="PIRSF017529">
    <property type="entry name" value="Aquaporin_11/12"/>
    <property type="match status" value="1"/>
</dbReference>
<evidence type="ECO:0000313" key="7">
    <source>
        <dbReference type="Proteomes" id="UP001292094"/>
    </source>
</evidence>
<gene>
    <name evidence="6" type="ORF">Pmani_029864</name>
</gene>
<organism evidence="6 7">
    <name type="scientific">Petrolisthes manimaculis</name>
    <dbReference type="NCBI Taxonomy" id="1843537"/>
    <lineage>
        <taxon>Eukaryota</taxon>
        <taxon>Metazoa</taxon>
        <taxon>Ecdysozoa</taxon>
        <taxon>Arthropoda</taxon>
        <taxon>Crustacea</taxon>
        <taxon>Multicrustacea</taxon>
        <taxon>Malacostraca</taxon>
        <taxon>Eumalacostraca</taxon>
        <taxon>Eucarida</taxon>
        <taxon>Decapoda</taxon>
        <taxon>Pleocyemata</taxon>
        <taxon>Anomura</taxon>
        <taxon>Galatheoidea</taxon>
        <taxon>Porcellanidae</taxon>
        <taxon>Petrolisthes</taxon>
    </lineage>
</organism>
<dbReference type="InterPro" id="IPR051883">
    <property type="entry name" value="AQP11/12_channel"/>
</dbReference>
<feature type="transmembrane region" description="Helical" evidence="5">
    <location>
        <begin position="146"/>
        <end position="168"/>
    </location>
</feature>
<dbReference type="Gene3D" id="1.20.1080.10">
    <property type="entry name" value="Glycerol uptake facilitator protein"/>
    <property type="match status" value="1"/>
</dbReference>
<evidence type="ECO:0000256" key="4">
    <source>
        <dbReference type="ARBA" id="ARBA00023136"/>
    </source>
</evidence>
<sequence length="259" mass="28504">MSIVVSSLTIATQLALSHVIRGRLSDMIQSQLLKGCLLELVAAAEMCGACYELIIVADNYGVYCYGVYLFLMTIWWGQSWGTATACPYSLIEEYVEEGTNPVHVVLKILSQVVGGLASFRWVKRLWMMELAATHMGRGIDDCTADLQVPVIIGFIVECLLTCACRLVSRALGLIEPKFASAIDSFFATSMVILAFDYSGGYFNPVLATGLKWSCSGHTNTEHILVYWAGSILGSLLSLRIWSIPTVRSKMIDTFKSKTE</sequence>
<reference evidence="6" key="1">
    <citation type="submission" date="2023-11" db="EMBL/GenBank/DDBJ databases">
        <title>Genome assemblies of two species of porcelain crab, Petrolisthes cinctipes and Petrolisthes manimaculis (Anomura: Porcellanidae).</title>
        <authorList>
            <person name="Angst P."/>
        </authorList>
    </citation>
    <scope>NUCLEOTIDE SEQUENCE</scope>
    <source>
        <strain evidence="6">PB745_02</strain>
        <tissue evidence="6">Gill</tissue>
    </source>
</reference>
<dbReference type="PANTHER" id="PTHR21191:SF16">
    <property type="entry name" value="AQUAPORIN"/>
    <property type="match status" value="1"/>
</dbReference>
<comment type="caution">
    <text evidence="6">The sequence shown here is derived from an EMBL/GenBank/DDBJ whole genome shotgun (WGS) entry which is preliminary data.</text>
</comment>
<dbReference type="InterPro" id="IPR016697">
    <property type="entry name" value="Aquaporin_11/12"/>
</dbReference>
<feature type="transmembrane region" description="Helical" evidence="5">
    <location>
        <begin position="180"/>
        <end position="203"/>
    </location>
</feature>
<evidence type="ECO:0000256" key="3">
    <source>
        <dbReference type="ARBA" id="ARBA00022989"/>
    </source>
</evidence>
<keyword evidence="7" id="KW-1185">Reference proteome</keyword>
<evidence type="ECO:0000256" key="1">
    <source>
        <dbReference type="ARBA" id="ARBA00004141"/>
    </source>
</evidence>
<dbReference type="GO" id="GO:0005737">
    <property type="term" value="C:cytoplasm"/>
    <property type="evidence" value="ECO:0007669"/>
    <property type="project" value="TreeGrafter"/>
</dbReference>
<evidence type="ECO:0000256" key="5">
    <source>
        <dbReference type="SAM" id="Phobius"/>
    </source>
</evidence>
<dbReference type="Proteomes" id="UP001292094">
    <property type="component" value="Unassembled WGS sequence"/>
</dbReference>
<evidence type="ECO:0000256" key="2">
    <source>
        <dbReference type="ARBA" id="ARBA00022692"/>
    </source>
</evidence>
<dbReference type="PANTHER" id="PTHR21191">
    <property type="entry name" value="AQUAPORIN"/>
    <property type="match status" value="1"/>
</dbReference>
<protein>
    <recommendedName>
        <fullName evidence="8">Aquaporin</fullName>
    </recommendedName>
</protein>
<dbReference type="InterPro" id="IPR023271">
    <property type="entry name" value="Aquaporin-like"/>
</dbReference>
<evidence type="ECO:0000313" key="6">
    <source>
        <dbReference type="EMBL" id="KAK4297746.1"/>
    </source>
</evidence>
<keyword evidence="2 5" id="KW-0812">Transmembrane</keyword>
<keyword evidence="4 5" id="KW-0472">Membrane</keyword>
<dbReference type="GO" id="GO:0015267">
    <property type="term" value="F:channel activity"/>
    <property type="evidence" value="ECO:0007669"/>
    <property type="project" value="TreeGrafter"/>
</dbReference>
<accession>A0AAE1NYL0</accession>
<dbReference type="SUPFAM" id="SSF81338">
    <property type="entry name" value="Aquaporin-like"/>
    <property type="match status" value="1"/>
</dbReference>
<name>A0AAE1NYL0_9EUCA</name>
<evidence type="ECO:0008006" key="8">
    <source>
        <dbReference type="Google" id="ProtNLM"/>
    </source>
</evidence>
<dbReference type="EMBL" id="JAWZYT010003576">
    <property type="protein sequence ID" value="KAK4297746.1"/>
    <property type="molecule type" value="Genomic_DNA"/>
</dbReference>
<dbReference type="AlphaFoldDB" id="A0AAE1NYL0"/>
<comment type="subcellular location">
    <subcellularLocation>
        <location evidence="1">Membrane</location>
        <topology evidence="1">Multi-pass membrane protein</topology>
    </subcellularLocation>
</comment>